<gene>
    <name evidence="2" type="ORF">SAMN04488126_102139</name>
</gene>
<dbReference type="Proteomes" id="UP000198823">
    <property type="component" value="Unassembled WGS sequence"/>
</dbReference>
<dbReference type="Pfam" id="PF08378">
    <property type="entry name" value="NERD"/>
    <property type="match status" value="1"/>
</dbReference>
<dbReference type="PROSITE" id="PS50965">
    <property type="entry name" value="NERD"/>
    <property type="match status" value="1"/>
</dbReference>
<dbReference type="STRING" id="426756.SAMN04488126_102139"/>
<name>A0A1G6YZ82_9BACL</name>
<proteinExistence type="predicted"/>
<dbReference type="EMBL" id="FNAR01000002">
    <property type="protein sequence ID" value="SDD95670.1"/>
    <property type="molecule type" value="Genomic_DNA"/>
</dbReference>
<accession>A0A1G6YZ82</accession>
<feature type="domain" description="NERD" evidence="1">
    <location>
        <begin position="47"/>
        <end position="166"/>
    </location>
</feature>
<evidence type="ECO:0000313" key="2">
    <source>
        <dbReference type="EMBL" id="SDD95670.1"/>
    </source>
</evidence>
<reference evidence="2 3" key="1">
    <citation type="submission" date="2016-10" db="EMBL/GenBank/DDBJ databases">
        <authorList>
            <person name="de Groot N.N."/>
        </authorList>
    </citation>
    <scope>NUCLEOTIDE SEQUENCE [LARGE SCALE GENOMIC DNA]</scope>
    <source>
        <strain evidence="2 3">CGMCC 1.6762</strain>
    </source>
</reference>
<organism evidence="2 3">
    <name type="scientific">Bhargavaea beijingensis</name>
    <dbReference type="NCBI Taxonomy" id="426756"/>
    <lineage>
        <taxon>Bacteria</taxon>
        <taxon>Bacillati</taxon>
        <taxon>Bacillota</taxon>
        <taxon>Bacilli</taxon>
        <taxon>Bacillales</taxon>
        <taxon>Caryophanaceae</taxon>
        <taxon>Bhargavaea</taxon>
    </lineage>
</organism>
<dbReference type="InterPro" id="IPR011528">
    <property type="entry name" value="NERD"/>
</dbReference>
<dbReference type="RefSeq" id="WP_092094242.1">
    <property type="nucleotide sequence ID" value="NZ_FNAR01000002.1"/>
</dbReference>
<dbReference type="AlphaFoldDB" id="A0A1G6YZ82"/>
<evidence type="ECO:0000259" key="1">
    <source>
        <dbReference type="PROSITE" id="PS50965"/>
    </source>
</evidence>
<evidence type="ECO:0000313" key="3">
    <source>
        <dbReference type="Proteomes" id="UP000198823"/>
    </source>
</evidence>
<dbReference type="OrthoDB" id="2734037at2"/>
<sequence length="328" mass="37578">MRGTVGEITKKGATYWNVFAHERLLEVLPDWEIKRNELEHQQKNRKAGLAGEERVLEVLRSSGLPNDCVVLSDTTLEIIPGVTIQLDALVLTPAVILIFETKQIAGRLRFVQNPAQLEKVEDGKIILSMDCPAAQFEDQRASLETWLRMRGFSVPIGGSVVFTTNPIIETIPKGLPVIKLRELRGFIAKSLQFIPVMSLQEVEILANTIRSSLSPYIPYPLFRKYGIDPERVDWGPRCDCGYLLDKISEMTWSCRPCGLRIKDPYIKTLMTWFLLRSNTITVKQFCIIFQCSRRTGVRVLNRLPLTRKGNARSTYYEIDYRQLDLFER</sequence>
<protein>
    <submittedName>
        <fullName evidence="2">Nuclease-related domain-containing protein</fullName>
    </submittedName>
</protein>